<dbReference type="OrthoDB" id="260014at2"/>
<keyword evidence="2" id="KW-1185">Reference proteome</keyword>
<proteinExistence type="predicted"/>
<reference evidence="1 2" key="1">
    <citation type="submission" date="2019-02" db="EMBL/GenBank/DDBJ databases">
        <title>Deep-cultivation of Planctomycetes and their phenomic and genomic characterization uncovers novel biology.</title>
        <authorList>
            <person name="Wiegand S."/>
            <person name="Jogler M."/>
            <person name="Boedeker C."/>
            <person name="Pinto D."/>
            <person name="Vollmers J."/>
            <person name="Rivas-Marin E."/>
            <person name="Kohn T."/>
            <person name="Peeters S.H."/>
            <person name="Heuer A."/>
            <person name="Rast P."/>
            <person name="Oberbeckmann S."/>
            <person name="Bunk B."/>
            <person name="Jeske O."/>
            <person name="Meyerdierks A."/>
            <person name="Storesund J.E."/>
            <person name="Kallscheuer N."/>
            <person name="Luecker S."/>
            <person name="Lage O.M."/>
            <person name="Pohl T."/>
            <person name="Merkel B.J."/>
            <person name="Hornburger P."/>
            <person name="Mueller R.-W."/>
            <person name="Bruemmer F."/>
            <person name="Labrenz M."/>
            <person name="Spormann A.M."/>
            <person name="Op den Camp H."/>
            <person name="Overmann J."/>
            <person name="Amann R."/>
            <person name="Jetten M.S.M."/>
            <person name="Mascher T."/>
            <person name="Medema M.H."/>
            <person name="Devos D.P."/>
            <person name="Kaster A.-K."/>
            <person name="Ovreas L."/>
            <person name="Rohde M."/>
            <person name="Galperin M.Y."/>
            <person name="Jogler C."/>
        </authorList>
    </citation>
    <scope>NUCLEOTIDE SEQUENCE [LARGE SCALE GENOMIC DNA]</scope>
    <source>
        <strain evidence="1 2">K23_9</strain>
    </source>
</reference>
<organism evidence="1 2">
    <name type="scientific">Stieleria marina</name>
    <dbReference type="NCBI Taxonomy" id="1930275"/>
    <lineage>
        <taxon>Bacteria</taxon>
        <taxon>Pseudomonadati</taxon>
        <taxon>Planctomycetota</taxon>
        <taxon>Planctomycetia</taxon>
        <taxon>Pirellulales</taxon>
        <taxon>Pirellulaceae</taxon>
        <taxon>Stieleria</taxon>
    </lineage>
</organism>
<sequence length="378" mass="41932">MPIEKRSPESCRHRIDPRQDGDRELADCRLLQEIAGVDSHPALVVERDACLACCDSFSPSAEDLNPIVASLLFELSEQIVDLGGVDGCDLQKASRLNAWAERSLPAVAPDEDDSEDIQQRTYDHLAGVSVDQLLQQLPMPAESSKHKNGKLTWSVGITTAPRRLPTLQKSAESVIQAGWDDPVLFIDGEVDLPASLQHLECCRRSPATGAFPNYILSLGELYMRNPHADAYLMIQDDALLLPSSAMRDYLDRVLWFDEGPSIASLYCSSEYNQSETGWHLFPENWVWGAVAFVFSRDAVLSLLQSPMIWEHRAKPGDEGLSRIDVAIGQFAQAKQIPVYFPSPSLVQHIGIISTIWKVARAVNARRANQFIGDQLDSP</sequence>
<dbReference type="AlphaFoldDB" id="A0A517NZM9"/>
<gene>
    <name evidence="1" type="ORF">K239x_45890</name>
</gene>
<accession>A0A517NZM9</accession>
<evidence type="ECO:0000313" key="1">
    <source>
        <dbReference type="EMBL" id="QDT12579.1"/>
    </source>
</evidence>
<dbReference type="Proteomes" id="UP000319817">
    <property type="component" value="Chromosome"/>
</dbReference>
<dbReference type="EMBL" id="CP036526">
    <property type="protein sequence ID" value="QDT12579.1"/>
    <property type="molecule type" value="Genomic_DNA"/>
</dbReference>
<evidence type="ECO:0000313" key="2">
    <source>
        <dbReference type="Proteomes" id="UP000319817"/>
    </source>
</evidence>
<name>A0A517NZM9_9BACT</name>
<dbReference type="RefSeq" id="WP_145420458.1">
    <property type="nucleotide sequence ID" value="NZ_CP036526.1"/>
</dbReference>
<protein>
    <submittedName>
        <fullName evidence="1">Uncharacterized protein</fullName>
    </submittedName>
</protein>